<keyword evidence="4" id="KW-0479">Metal-binding</keyword>
<evidence type="ECO:0000256" key="3">
    <source>
        <dbReference type="ARBA" id="ARBA00022617"/>
    </source>
</evidence>
<comment type="similarity">
    <text evidence="2">Belongs to the cytochrome P450 family.</text>
</comment>
<keyword evidence="5" id="KW-0560">Oxidoreductase</keyword>
<evidence type="ECO:0000256" key="4">
    <source>
        <dbReference type="ARBA" id="ARBA00022723"/>
    </source>
</evidence>
<dbReference type="RefSeq" id="WP_278221099.1">
    <property type="nucleotide sequence ID" value="NZ_JAKZMO010000008.1"/>
</dbReference>
<dbReference type="Gene3D" id="1.10.630.10">
    <property type="entry name" value="Cytochrome P450"/>
    <property type="match status" value="1"/>
</dbReference>
<protein>
    <submittedName>
        <fullName evidence="8">Cytochrome P450</fullName>
    </submittedName>
</protein>
<comment type="caution">
    <text evidence="8">The sequence shown here is derived from an EMBL/GenBank/DDBJ whole genome shotgun (WGS) entry which is preliminary data.</text>
</comment>
<dbReference type="Pfam" id="PF00067">
    <property type="entry name" value="p450"/>
    <property type="match status" value="1"/>
</dbReference>
<dbReference type="EMBL" id="JAKZMO010000008">
    <property type="protein sequence ID" value="MDG5483385.1"/>
    <property type="molecule type" value="Genomic_DNA"/>
</dbReference>
<dbReference type="PANTHER" id="PTHR24286">
    <property type="entry name" value="CYTOCHROME P450 26"/>
    <property type="match status" value="1"/>
</dbReference>
<evidence type="ECO:0000256" key="2">
    <source>
        <dbReference type="ARBA" id="ARBA00010617"/>
    </source>
</evidence>
<dbReference type="PRINTS" id="PR00385">
    <property type="entry name" value="P450"/>
</dbReference>
<comment type="cofactor">
    <cofactor evidence="1">
        <name>heme</name>
        <dbReference type="ChEBI" id="CHEBI:30413"/>
    </cofactor>
</comment>
<gene>
    <name evidence="8" type="ORF">MNO81_11340</name>
</gene>
<name>A0ABT6GPX4_MYCGU</name>
<dbReference type="PANTHER" id="PTHR24286:SF24">
    <property type="entry name" value="LANOSTEROL 14-ALPHA DEMETHYLASE"/>
    <property type="match status" value="1"/>
</dbReference>
<evidence type="ECO:0000256" key="6">
    <source>
        <dbReference type="ARBA" id="ARBA00023004"/>
    </source>
</evidence>
<sequence length="454" mass="49689">MATASTEAVRLPPALQLPTALQGLAFLAARRSLVAALARRHGTMFTLDLPGFGRTVVIGDPELISDLFGTSRALLGRAHLNLGKVFGPGSMFNLNGEEHLNRRRLLAPPFHSAHVVQHRRIFEEEVLRESANWPEGQEFQTLPAMTRILLRGLLRSMLGADGPAVDELCALLPSAVSLGARIGLLPPIVRNDFGAWSPGARLHRYRSHFDAAVRALVVKARADPALAERTDVLAILLQTRYDNGESMPEAHIADELLGLLAAGYETTAATLSWAVERLRRRPQLLSRLTAEADAGGSEWRQATIWEVQRTRPVGDIVQRRAMTRIRLGDWVIPEGTTLMINIRLAHSSEDCFPGAEYFDPGRFIGTGRKPAGWIPYGGGFQRCIGATFANMAMDVTLRTLLQEFRLVPTDAPGERASDHGVVFAPSRGGLAVVHRRTVVVEKQPQTTPGQMGRS</sequence>
<organism evidence="8 9">
    <name type="scientific">Mycolicibacterium gadium</name>
    <name type="common">Mycobacterium gadium</name>
    <dbReference type="NCBI Taxonomy" id="1794"/>
    <lineage>
        <taxon>Bacteria</taxon>
        <taxon>Bacillati</taxon>
        <taxon>Actinomycetota</taxon>
        <taxon>Actinomycetes</taxon>
        <taxon>Mycobacteriales</taxon>
        <taxon>Mycobacteriaceae</taxon>
        <taxon>Mycolicibacterium</taxon>
    </lineage>
</organism>
<evidence type="ECO:0000313" key="9">
    <source>
        <dbReference type="Proteomes" id="UP001154266"/>
    </source>
</evidence>
<evidence type="ECO:0000256" key="7">
    <source>
        <dbReference type="ARBA" id="ARBA00023033"/>
    </source>
</evidence>
<dbReference type="Proteomes" id="UP001154266">
    <property type="component" value="Unassembled WGS sequence"/>
</dbReference>
<reference evidence="8" key="1">
    <citation type="journal article" date="2023" name="Environ. Microbiol.">
        <title>The 2-methylpropene degradation pathway in Mycobacteriaceae family strains.</title>
        <authorList>
            <person name="Helbich S."/>
            <person name="Barrantes I."/>
            <person name="Dos Anjos Borges L.G."/>
            <person name="Pieper D.H."/>
            <person name="Vainshtein Y."/>
            <person name="Sohn K."/>
            <person name="Engesser K.H."/>
        </authorList>
    </citation>
    <scope>NUCLEOTIDE SEQUENCE</scope>
    <source>
        <strain evidence="8">IBE100</strain>
    </source>
</reference>
<dbReference type="CDD" id="cd11053">
    <property type="entry name" value="CYP110-like"/>
    <property type="match status" value="1"/>
</dbReference>
<evidence type="ECO:0000256" key="1">
    <source>
        <dbReference type="ARBA" id="ARBA00001971"/>
    </source>
</evidence>
<evidence type="ECO:0000256" key="5">
    <source>
        <dbReference type="ARBA" id="ARBA00023002"/>
    </source>
</evidence>
<proteinExistence type="inferred from homology"/>
<dbReference type="SUPFAM" id="SSF48264">
    <property type="entry name" value="Cytochrome P450"/>
    <property type="match status" value="1"/>
</dbReference>
<dbReference type="InterPro" id="IPR001128">
    <property type="entry name" value="Cyt_P450"/>
</dbReference>
<keyword evidence="7" id="KW-0503">Monooxygenase</keyword>
<accession>A0ABT6GPX4</accession>
<dbReference type="InterPro" id="IPR002401">
    <property type="entry name" value="Cyt_P450_E_grp-I"/>
</dbReference>
<dbReference type="PRINTS" id="PR00463">
    <property type="entry name" value="EP450I"/>
</dbReference>
<evidence type="ECO:0000313" key="8">
    <source>
        <dbReference type="EMBL" id="MDG5483385.1"/>
    </source>
</evidence>
<dbReference type="InterPro" id="IPR036396">
    <property type="entry name" value="Cyt_P450_sf"/>
</dbReference>
<keyword evidence="6" id="KW-0408">Iron</keyword>
<keyword evidence="3" id="KW-0349">Heme</keyword>
<keyword evidence="9" id="KW-1185">Reference proteome</keyword>